<dbReference type="EMBL" id="LS423452">
    <property type="protein sequence ID" value="SPS04474.1"/>
    <property type="molecule type" value="Genomic_DNA"/>
</dbReference>
<evidence type="ECO:0000313" key="1">
    <source>
        <dbReference type="EMBL" id="SPS04474.1"/>
    </source>
</evidence>
<dbReference type="AlphaFoldDB" id="A0A2X0RA79"/>
<reference evidence="1" key="1">
    <citation type="submission" date="2018-05" db="EMBL/GenBank/DDBJ databases">
        <authorList>
            <person name="Lanie J.A."/>
            <person name="Ng W.-L."/>
            <person name="Kazmierczak K.M."/>
            <person name="Andrzejewski T.M."/>
            <person name="Davidsen T.M."/>
            <person name="Wayne K.J."/>
            <person name="Tettelin H."/>
            <person name="Glass J.I."/>
            <person name="Rusch D."/>
            <person name="Podicherti R."/>
            <person name="Tsui H.-C.T."/>
            <person name="Winkler M.E."/>
        </authorList>
    </citation>
    <scope>NUCLEOTIDE SEQUENCE</scope>
    <source>
        <strain evidence="1">KNB</strain>
    </source>
</reference>
<organism evidence="1">
    <name type="scientific">Candidatus Nitrotoga fabula</name>
    <dbReference type="NCBI Taxonomy" id="2182327"/>
    <lineage>
        <taxon>Bacteria</taxon>
        <taxon>Pseudomonadati</taxon>
        <taxon>Pseudomonadota</taxon>
        <taxon>Betaproteobacteria</taxon>
        <taxon>Nitrosomonadales</taxon>
        <taxon>Gallionellaceae</taxon>
        <taxon>Candidatus Nitrotoga</taxon>
    </lineage>
</organism>
<protein>
    <submittedName>
        <fullName evidence="1">Uncharacterized protein</fullName>
    </submittedName>
</protein>
<sequence>MHGNEIYPYLLRGMMINRANQVWALGTNYIPMEKGFAYLTIVVD</sequence>
<gene>
    <name evidence="1" type="ORF">NITFAB_0063</name>
</gene>
<proteinExistence type="predicted"/>
<name>A0A2X0RA79_9PROT</name>
<accession>A0A2X0RA79</accession>